<dbReference type="RefSeq" id="WP_241294174.1">
    <property type="nucleotide sequence ID" value="NZ_JAKZGR010000006.1"/>
</dbReference>
<dbReference type="PANTHER" id="PTHR33428:SF14">
    <property type="entry name" value="CARBOXYLESTERASE TYPE B DOMAIN-CONTAINING PROTEIN"/>
    <property type="match status" value="1"/>
</dbReference>
<feature type="transmembrane region" description="Helical" evidence="2">
    <location>
        <begin position="20"/>
        <end position="36"/>
    </location>
</feature>
<comment type="caution">
    <text evidence="4">The sequence shown here is derived from an EMBL/GenBank/DDBJ whole genome shotgun (WGS) entry which is preliminary data.</text>
</comment>
<dbReference type="Proteomes" id="UP001595766">
    <property type="component" value="Unassembled WGS sequence"/>
</dbReference>
<keyword evidence="2" id="KW-1133">Transmembrane helix</keyword>
<dbReference type="Gene3D" id="3.40.50.1820">
    <property type="entry name" value="alpha/beta hydrolase"/>
    <property type="match status" value="1"/>
</dbReference>
<dbReference type="GO" id="GO:0016787">
    <property type="term" value="F:hydrolase activity"/>
    <property type="evidence" value="ECO:0007669"/>
    <property type="project" value="UniProtKB-KW"/>
</dbReference>
<name>A0ABV8EI89_9BACT</name>
<organism evidence="4 5">
    <name type="scientific">Belliella kenyensis</name>
    <dbReference type="NCBI Taxonomy" id="1472724"/>
    <lineage>
        <taxon>Bacteria</taxon>
        <taxon>Pseudomonadati</taxon>
        <taxon>Bacteroidota</taxon>
        <taxon>Cytophagia</taxon>
        <taxon>Cytophagales</taxon>
        <taxon>Cyclobacteriaceae</taxon>
        <taxon>Belliella</taxon>
    </lineage>
</organism>
<evidence type="ECO:0000256" key="1">
    <source>
        <dbReference type="SAM" id="MobiDB-lite"/>
    </source>
</evidence>
<keyword evidence="2" id="KW-0472">Membrane</keyword>
<dbReference type="PANTHER" id="PTHR33428">
    <property type="entry name" value="CHLOROPHYLLASE-2, CHLOROPLASTIC"/>
    <property type="match status" value="1"/>
</dbReference>
<feature type="compositionally biased region" description="Polar residues" evidence="1">
    <location>
        <begin position="290"/>
        <end position="300"/>
    </location>
</feature>
<sequence length="309" mass="33615">MKPKHTKEQISFQTYQYKHFIFTIILIMSSFVGYAQERASRIVENGGNGPHSAIMEQDPSLLTHTIFRPQDLNEFGSTKKLPIIAWGNGACANSPWEHVNFLNEVASHGFLVIAIGPMPEEGEKGSGRSSSSQMIDAIDWAIAINEDQNSPLFGKIDTSKIAVSGMSCGGLQTLESAPDPRVTTAVVCNSGILPSPGNGMPGMPSLSKDQLEKLHTPTLYLLGGESDIAYNNGMDDFKRINHVPVFVGNMDVGHGGTYGQPNGGEYARVATAWYKWQLMGDQEAGKMFTGNPSGLSQSKEWTVDKKNMD</sequence>
<protein>
    <submittedName>
        <fullName evidence="4">Alpha/beta hydrolase</fullName>
    </submittedName>
</protein>
<accession>A0ABV8EI89</accession>
<feature type="domain" description="PET hydrolase/cutinase-like" evidence="3">
    <location>
        <begin position="103"/>
        <end position="186"/>
    </location>
</feature>
<evidence type="ECO:0000313" key="4">
    <source>
        <dbReference type="EMBL" id="MFC3974858.1"/>
    </source>
</evidence>
<feature type="region of interest" description="Disordered" evidence="1">
    <location>
        <begin position="289"/>
        <end position="309"/>
    </location>
</feature>
<dbReference type="SUPFAM" id="SSF53474">
    <property type="entry name" value="alpha/beta-Hydrolases"/>
    <property type="match status" value="1"/>
</dbReference>
<evidence type="ECO:0000256" key="2">
    <source>
        <dbReference type="SAM" id="Phobius"/>
    </source>
</evidence>
<evidence type="ECO:0000313" key="5">
    <source>
        <dbReference type="Proteomes" id="UP001595766"/>
    </source>
</evidence>
<dbReference type="EMBL" id="JBHSAV010000003">
    <property type="protein sequence ID" value="MFC3974858.1"/>
    <property type="molecule type" value="Genomic_DNA"/>
</dbReference>
<reference evidence="5" key="1">
    <citation type="journal article" date="2019" name="Int. J. Syst. Evol. Microbiol.">
        <title>The Global Catalogue of Microorganisms (GCM) 10K type strain sequencing project: providing services to taxonomists for standard genome sequencing and annotation.</title>
        <authorList>
            <consortium name="The Broad Institute Genomics Platform"/>
            <consortium name="The Broad Institute Genome Sequencing Center for Infectious Disease"/>
            <person name="Wu L."/>
            <person name="Ma J."/>
        </authorList>
    </citation>
    <scope>NUCLEOTIDE SEQUENCE [LARGE SCALE GENOMIC DNA]</scope>
    <source>
        <strain evidence="5">CECT 8551</strain>
    </source>
</reference>
<keyword evidence="4" id="KW-0378">Hydrolase</keyword>
<dbReference type="InterPro" id="IPR029058">
    <property type="entry name" value="AB_hydrolase_fold"/>
</dbReference>
<keyword evidence="2" id="KW-0812">Transmembrane</keyword>
<keyword evidence="5" id="KW-1185">Reference proteome</keyword>
<dbReference type="InterPro" id="IPR041127">
    <property type="entry name" value="PET_hydrolase/cutinase-like"/>
</dbReference>
<evidence type="ECO:0000259" key="3">
    <source>
        <dbReference type="Pfam" id="PF12740"/>
    </source>
</evidence>
<proteinExistence type="predicted"/>
<dbReference type="Pfam" id="PF12740">
    <property type="entry name" value="PETase"/>
    <property type="match status" value="1"/>
</dbReference>
<gene>
    <name evidence="4" type="ORF">ACFOUP_00580</name>
</gene>